<feature type="domain" description="Peptidase C39" evidence="12">
    <location>
        <begin position="28"/>
        <end position="154"/>
    </location>
</feature>
<dbReference type="SUPFAM" id="SSF90123">
    <property type="entry name" value="ABC transporter transmembrane region"/>
    <property type="match status" value="1"/>
</dbReference>
<sequence>MPAFARSTLADSAMKTFPRRFLVPEVVQTSLMDCGPAALKSLLEGFGIRVSYGRLREACQTDVDGTSIDTLEELAKFLGLDAEQVMLPPDHLLIPEAGALPAIVTVCLPSGLPHFVVAWRRHGGWVQLMDPASGRCWQTRKYFLRNLYIHRMNVSAADWAEWARSDDFLIPLNRRLRELGLENTASALSAEAAETPGWQSLAALDAATRLTASLVRGKGLKPGREAYAVLEDVWHRAASSPEEALRFIPEAYWSVRPAPPEDETEEEEILLKGAVLIRVKGHLAERPAAESEDEETSAPLNIELAAARAEAPPRPLRELLELMHGDGWLSFTALGGGLLLTALGFVLEALLLRGVLDLGHDLQLMPQRLAASGYLLLFVLALLWLELHVTDGLLRLGRRLETRLRIAVLERIPRLPDQYFRSRPVSDMAERSHVVHRLGRLPQLGGQLLRAVMTLIITGAAIAWLYPAGAPIAALSVVLGVGLPLAFNGSIEELELRARTHNGSLIRFYLDTLLGLSAIRSHGAEASIRREQEDLMVAWGDARVQLFRVQWLAEGLQAAAGFGLAVWLLFDYAASVSDPAGALLLAYWALHIPALGEEIALLARQYPMHRNLALRLIEPLRAPVEWDATPTVQPPEASLPGVEIVLENVTVHAGGQTLLHAIDLHIPSGSHVAIVGPSGAGKSSLVGLLLGWHRAAEGEVRIDGELLDAARIDLLRRYLVWIDPAVRLWNRSLLDNLFYGAQPGADLSWTLGAAELLGIVERLPDGFQTLLGEGGGRLSGGEGQRVRVGRGLLRSNPRLVILDEPFRGLERPLRRTLLERTHAHWRDTTLLCITHDVGETLGFERVLVVDGGHIVEDGAPAELAENPESLYRALLDAETSVHEEIWGDPRWRRLRVEDGKVQERRIPEAEKAAAFPVGWGRDVAGFTEN</sequence>
<comment type="subcellular location">
    <subcellularLocation>
        <location evidence="1">Cell membrane</location>
        <topology evidence="1">Multi-pass membrane protein</topology>
    </subcellularLocation>
</comment>
<dbReference type="PANTHER" id="PTHR24221">
    <property type="entry name" value="ATP-BINDING CASSETTE SUB-FAMILY B"/>
    <property type="match status" value="1"/>
</dbReference>
<evidence type="ECO:0000256" key="5">
    <source>
        <dbReference type="ARBA" id="ARBA00022927"/>
    </source>
</evidence>
<dbReference type="InterPro" id="IPR005074">
    <property type="entry name" value="Peptidase_C39"/>
</dbReference>
<dbReference type="SMART" id="SM00382">
    <property type="entry name" value="AAA"/>
    <property type="match status" value="1"/>
</dbReference>
<protein>
    <submittedName>
        <fullName evidence="13">Uncharacterized protein</fullName>
    </submittedName>
</protein>
<evidence type="ECO:0000256" key="8">
    <source>
        <dbReference type="ARBA" id="ARBA00043264"/>
    </source>
</evidence>
<keyword evidence="7 9" id="KW-0472">Membrane</keyword>
<dbReference type="Pfam" id="PF00664">
    <property type="entry name" value="ABC_membrane"/>
    <property type="match status" value="1"/>
</dbReference>
<dbReference type="Gene3D" id="3.40.50.300">
    <property type="entry name" value="P-loop containing nucleotide triphosphate hydrolases"/>
    <property type="match status" value="1"/>
</dbReference>
<dbReference type="Gene3D" id="1.20.1560.10">
    <property type="entry name" value="ABC transporter type 1, transmembrane domain"/>
    <property type="match status" value="1"/>
</dbReference>
<dbReference type="InterPro" id="IPR036640">
    <property type="entry name" value="ABC1_TM_sf"/>
</dbReference>
<proteinExistence type="predicted"/>
<dbReference type="InterPro" id="IPR003593">
    <property type="entry name" value="AAA+_ATPase"/>
</dbReference>
<accession>A0ABM9I0Z0</accession>
<keyword evidence="8" id="KW-0080">Bacteriocin transport</keyword>
<keyword evidence="5" id="KW-0813">Transport</keyword>
<dbReference type="PROSITE" id="PS50893">
    <property type="entry name" value="ABC_TRANSPORTER_2"/>
    <property type="match status" value="1"/>
</dbReference>
<name>A0ABM9I0Z0_9GAMM</name>
<dbReference type="InterPro" id="IPR039421">
    <property type="entry name" value="Type_1_exporter"/>
</dbReference>
<dbReference type="InterPro" id="IPR027417">
    <property type="entry name" value="P-loop_NTPase"/>
</dbReference>
<evidence type="ECO:0000256" key="1">
    <source>
        <dbReference type="ARBA" id="ARBA00004651"/>
    </source>
</evidence>
<keyword evidence="2 9" id="KW-0812">Transmembrane</keyword>
<evidence type="ECO:0000256" key="2">
    <source>
        <dbReference type="ARBA" id="ARBA00022692"/>
    </source>
</evidence>
<dbReference type="EMBL" id="OX458333">
    <property type="protein sequence ID" value="CAI8819588.1"/>
    <property type="molecule type" value="Genomic_DNA"/>
</dbReference>
<evidence type="ECO:0000313" key="14">
    <source>
        <dbReference type="Proteomes" id="UP001162030"/>
    </source>
</evidence>
<dbReference type="Proteomes" id="UP001162030">
    <property type="component" value="Chromosome"/>
</dbReference>
<evidence type="ECO:0000259" key="10">
    <source>
        <dbReference type="PROSITE" id="PS50893"/>
    </source>
</evidence>
<evidence type="ECO:0000259" key="11">
    <source>
        <dbReference type="PROSITE" id="PS50929"/>
    </source>
</evidence>
<evidence type="ECO:0000256" key="9">
    <source>
        <dbReference type="SAM" id="Phobius"/>
    </source>
</evidence>
<keyword evidence="6 9" id="KW-1133">Transmembrane helix</keyword>
<keyword evidence="5" id="KW-0653">Protein transport</keyword>
<dbReference type="PROSITE" id="PS50929">
    <property type="entry name" value="ABC_TM1F"/>
    <property type="match status" value="1"/>
</dbReference>
<feature type="domain" description="ABC transmembrane type-1" evidence="11">
    <location>
        <begin position="338"/>
        <end position="570"/>
    </location>
</feature>
<evidence type="ECO:0000256" key="4">
    <source>
        <dbReference type="ARBA" id="ARBA00022840"/>
    </source>
</evidence>
<dbReference type="PANTHER" id="PTHR24221:SF654">
    <property type="entry name" value="ATP-BINDING CASSETTE SUB-FAMILY B MEMBER 6"/>
    <property type="match status" value="1"/>
</dbReference>
<keyword evidence="4" id="KW-0067">ATP-binding</keyword>
<feature type="transmembrane region" description="Helical" evidence="9">
    <location>
        <begin position="371"/>
        <end position="389"/>
    </location>
</feature>
<keyword evidence="14" id="KW-1185">Reference proteome</keyword>
<dbReference type="PROSITE" id="PS50990">
    <property type="entry name" value="PEPTIDASE_C39"/>
    <property type="match status" value="1"/>
</dbReference>
<organism evidence="13 14">
    <name type="scientific">Methylocaldum szegediense</name>
    <dbReference type="NCBI Taxonomy" id="73780"/>
    <lineage>
        <taxon>Bacteria</taxon>
        <taxon>Pseudomonadati</taxon>
        <taxon>Pseudomonadota</taxon>
        <taxon>Gammaproteobacteria</taxon>
        <taxon>Methylococcales</taxon>
        <taxon>Methylococcaceae</taxon>
        <taxon>Methylocaldum</taxon>
    </lineage>
</organism>
<dbReference type="Gene3D" id="3.90.70.10">
    <property type="entry name" value="Cysteine proteinases"/>
    <property type="match status" value="1"/>
</dbReference>
<evidence type="ECO:0000313" key="13">
    <source>
        <dbReference type="EMBL" id="CAI8819588.1"/>
    </source>
</evidence>
<dbReference type="SUPFAM" id="SSF52540">
    <property type="entry name" value="P-loop containing nucleoside triphosphate hydrolases"/>
    <property type="match status" value="1"/>
</dbReference>
<gene>
    <name evidence="13" type="ORF">MSZNOR_1932</name>
</gene>
<evidence type="ECO:0000256" key="6">
    <source>
        <dbReference type="ARBA" id="ARBA00022989"/>
    </source>
</evidence>
<keyword evidence="3" id="KW-0547">Nucleotide-binding</keyword>
<evidence type="ECO:0000259" key="12">
    <source>
        <dbReference type="PROSITE" id="PS50990"/>
    </source>
</evidence>
<dbReference type="Pfam" id="PF03412">
    <property type="entry name" value="Peptidase_C39"/>
    <property type="match status" value="1"/>
</dbReference>
<dbReference type="InterPro" id="IPR011527">
    <property type="entry name" value="ABC1_TM_dom"/>
</dbReference>
<dbReference type="InterPro" id="IPR003439">
    <property type="entry name" value="ABC_transporter-like_ATP-bd"/>
</dbReference>
<reference evidence="13 14" key="1">
    <citation type="submission" date="2023-03" db="EMBL/GenBank/DDBJ databases">
        <authorList>
            <person name="Pearce D."/>
        </authorList>
    </citation>
    <scope>NUCLEOTIDE SEQUENCE [LARGE SCALE GENOMIC DNA]</scope>
    <source>
        <strain evidence="13">Msz</strain>
    </source>
</reference>
<feature type="domain" description="ABC transporter" evidence="10">
    <location>
        <begin position="644"/>
        <end position="876"/>
    </location>
</feature>
<feature type="transmembrane region" description="Helical" evidence="9">
    <location>
        <begin position="327"/>
        <end position="351"/>
    </location>
</feature>
<evidence type="ECO:0000256" key="7">
    <source>
        <dbReference type="ARBA" id="ARBA00023136"/>
    </source>
</evidence>
<dbReference type="Pfam" id="PF00005">
    <property type="entry name" value="ABC_tran"/>
    <property type="match status" value="1"/>
</dbReference>
<evidence type="ECO:0000256" key="3">
    <source>
        <dbReference type="ARBA" id="ARBA00022741"/>
    </source>
</evidence>